<accession>A0A482J356</accession>
<protein>
    <submittedName>
        <fullName evidence="1">Uncharacterized protein</fullName>
    </submittedName>
</protein>
<dbReference type="OrthoDB" id="9103532at2"/>
<dbReference type="AlphaFoldDB" id="A0A482J356"/>
<reference evidence="1 2" key="1">
    <citation type="submission" date="2019-03" db="EMBL/GenBank/DDBJ databases">
        <title>Comparative insights into the high quality Complete genome sequence of highly metal resistant Cupriavidus metallidurans strain BS1 isolated from a gold-copper mine.</title>
        <authorList>
            <person name="Mazhar H.S."/>
            <person name="Rensing C."/>
        </authorList>
    </citation>
    <scope>NUCLEOTIDE SEQUENCE [LARGE SCALE GENOMIC DNA]</scope>
    <source>
        <strain evidence="1 2">BS1</strain>
    </source>
</reference>
<proteinExistence type="predicted"/>
<evidence type="ECO:0000313" key="2">
    <source>
        <dbReference type="Proteomes" id="UP000253772"/>
    </source>
</evidence>
<sequence>MLWRQLVADLRRRSAGRRESGAFLLGDIGDDVRTITDYVMYDTIDPHALDSGYVHVDGRHLGQLWDICRKRKTSVVADIHTHPGGYGQSAIDRKNPMIAVGGHIGIILPNYAATPISRNNMGIYIYQGALEWKTVEKKARHEFFYIGV</sequence>
<name>A0A482J356_9BURK</name>
<dbReference type="RefSeq" id="WP_017512224.1">
    <property type="nucleotide sequence ID" value="NZ_CP037901.1"/>
</dbReference>
<dbReference type="Proteomes" id="UP000253772">
    <property type="component" value="Chromosome c2"/>
</dbReference>
<dbReference type="SUPFAM" id="SSF102712">
    <property type="entry name" value="JAB1/MPN domain"/>
    <property type="match status" value="1"/>
</dbReference>
<dbReference type="Gene3D" id="3.40.140.10">
    <property type="entry name" value="Cytidine Deaminase, domain 2"/>
    <property type="match status" value="1"/>
</dbReference>
<evidence type="ECO:0000313" key="1">
    <source>
        <dbReference type="EMBL" id="QBP14047.1"/>
    </source>
</evidence>
<gene>
    <name evidence="1" type="ORF">DDF84_031465</name>
</gene>
<organism evidence="1 2">
    <name type="scientific">Cupriavidus metallidurans</name>
    <dbReference type="NCBI Taxonomy" id="119219"/>
    <lineage>
        <taxon>Bacteria</taxon>
        <taxon>Pseudomonadati</taxon>
        <taxon>Pseudomonadota</taxon>
        <taxon>Betaproteobacteria</taxon>
        <taxon>Burkholderiales</taxon>
        <taxon>Burkholderiaceae</taxon>
        <taxon>Cupriavidus</taxon>
    </lineage>
</organism>
<dbReference type="EMBL" id="CP037901">
    <property type="protein sequence ID" value="QBP14047.1"/>
    <property type="molecule type" value="Genomic_DNA"/>
</dbReference>